<keyword evidence="4" id="KW-1185">Reference proteome</keyword>
<dbReference type="NCBIfam" id="TIGR01640">
    <property type="entry name" value="F_box_assoc_1"/>
    <property type="match status" value="1"/>
</dbReference>
<dbReference type="OrthoDB" id="687122at2759"/>
<dbReference type="SMART" id="SM00256">
    <property type="entry name" value="FBOX"/>
    <property type="match status" value="1"/>
</dbReference>
<evidence type="ECO:0000313" key="3">
    <source>
        <dbReference type="EMBL" id="CAA7055990.1"/>
    </source>
</evidence>
<evidence type="ECO:0000313" key="4">
    <source>
        <dbReference type="Proteomes" id="UP000467841"/>
    </source>
</evidence>
<dbReference type="InterPro" id="IPR036047">
    <property type="entry name" value="F-box-like_dom_sf"/>
</dbReference>
<dbReference type="PROSITE" id="PS50181">
    <property type="entry name" value="FBOX"/>
    <property type="match status" value="1"/>
</dbReference>
<proteinExistence type="predicted"/>
<dbReference type="Gene3D" id="1.20.1280.50">
    <property type="match status" value="1"/>
</dbReference>
<dbReference type="InterPro" id="IPR001810">
    <property type="entry name" value="F-box_dom"/>
</dbReference>
<dbReference type="Pfam" id="PF08268">
    <property type="entry name" value="FBA_3"/>
    <property type="match status" value="1"/>
</dbReference>
<feature type="region of interest" description="Disordered" evidence="1">
    <location>
        <begin position="12"/>
        <end position="34"/>
    </location>
</feature>
<evidence type="ECO:0000256" key="1">
    <source>
        <dbReference type="SAM" id="MobiDB-lite"/>
    </source>
</evidence>
<dbReference type="Pfam" id="PF00646">
    <property type="entry name" value="F-box"/>
    <property type="match status" value="1"/>
</dbReference>
<dbReference type="AlphaFoldDB" id="A0A6D2L3U3"/>
<dbReference type="CDD" id="cd22157">
    <property type="entry name" value="F-box_AtFBW1-like"/>
    <property type="match status" value="1"/>
</dbReference>
<comment type="caution">
    <text evidence="3">The sequence shown here is derived from an EMBL/GenBank/DDBJ whole genome shotgun (WGS) entry which is preliminary data.</text>
</comment>
<dbReference type="SUPFAM" id="SSF81383">
    <property type="entry name" value="F-box domain"/>
    <property type="match status" value="1"/>
</dbReference>
<organism evidence="3 4">
    <name type="scientific">Microthlaspi erraticum</name>
    <dbReference type="NCBI Taxonomy" id="1685480"/>
    <lineage>
        <taxon>Eukaryota</taxon>
        <taxon>Viridiplantae</taxon>
        <taxon>Streptophyta</taxon>
        <taxon>Embryophyta</taxon>
        <taxon>Tracheophyta</taxon>
        <taxon>Spermatophyta</taxon>
        <taxon>Magnoliopsida</taxon>
        <taxon>eudicotyledons</taxon>
        <taxon>Gunneridae</taxon>
        <taxon>Pentapetalae</taxon>
        <taxon>rosids</taxon>
        <taxon>malvids</taxon>
        <taxon>Brassicales</taxon>
        <taxon>Brassicaceae</taxon>
        <taxon>Coluteocarpeae</taxon>
        <taxon>Microthlaspi</taxon>
    </lineage>
</organism>
<feature type="domain" description="F-box" evidence="2">
    <location>
        <begin position="35"/>
        <end position="84"/>
    </location>
</feature>
<dbReference type="PANTHER" id="PTHR31111">
    <property type="entry name" value="BNAA05G37150D PROTEIN-RELATED"/>
    <property type="match status" value="1"/>
</dbReference>
<dbReference type="EMBL" id="CACVBM020001618">
    <property type="protein sequence ID" value="CAA7055990.1"/>
    <property type="molecule type" value="Genomic_DNA"/>
</dbReference>
<gene>
    <name evidence="3" type="ORF">MERR_LOCUS43226</name>
</gene>
<dbReference type="PANTHER" id="PTHR31111:SF132">
    <property type="entry name" value="F-BOX ASSOCIATED UBIQUITINATION EFFECTOR FAMILY PROTEIN-RELATED"/>
    <property type="match status" value="1"/>
</dbReference>
<dbReference type="Proteomes" id="UP000467841">
    <property type="component" value="Unassembled WGS sequence"/>
</dbReference>
<name>A0A6D2L3U3_9BRAS</name>
<evidence type="ECO:0000259" key="2">
    <source>
        <dbReference type="PROSITE" id="PS50181"/>
    </source>
</evidence>
<sequence length="418" mass="47245">MSFSNILAMKKRRRNNLSTSKKEPRLTIPPVNGLRENSGSIPTDLLVEILSRVPAKSIARFRCVSKDWCSILRRPDFTNHFSTMSSARPRLLFTFQADGKWSFFSTPHSPDPDQNSSPLVVDSYTHVLSNSSFGVCRPVCGLVCSKDEGLLSGKRGPCLWICNPSVGLSKPLPNVRTRRSRIHTFTGYDPIEKTFKVLGMTSSAKPLLHKTEEHQVLTLGRGKPKWRKIACPVTHMPQYSSEICIDGVIYYLAEDEVSLDACMLVCFDVKSETFKFMINEELKDLGSSSTLIDYKGKVGVLCGPYSFLSARIKSIELWVIDDIEKQKWSRRVLILPPLWRDVLAGTAVCIMGMIGTSEVVFSPRFMSSSPFYIFYYNIEKKTFRRVEIQGIGPFKGQSVYSFINHVENVKPYEFLSST</sequence>
<reference evidence="3" key="1">
    <citation type="submission" date="2020-01" db="EMBL/GenBank/DDBJ databases">
        <authorList>
            <person name="Mishra B."/>
        </authorList>
    </citation>
    <scope>NUCLEOTIDE SEQUENCE [LARGE SCALE GENOMIC DNA]</scope>
</reference>
<dbReference type="InterPro" id="IPR013187">
    <property type="entry name" value="F-box-assoc_dom_typ3"/>
</dbReference>
<dbReference type="InterPro" id="IPR017451">
    <property type="entry name" value="F-box-assoc_interact_dom"/>
</dbReference>
<accession>A0A6D2L3U3</accession>
<protein>
    <recommendedName>
        <fullName evidence="2">F-box domain-containing protein</fullName>
    </recommendedName>
</protein>